<keyword evidence="5" id="KW-0805">Transcription regulation</keyword>
<organism evidence="10 11">
    <name type="scientific">Candidatus Thiodiazotropha endoloripes</name>
    <dbReference type="NCBI Taxonomy" id="1818881"/>
    <lineage>
        <taxon>Bacteria</taxon>
        <taxon>Pseudomonadati</taxon>
        <taxon>Pseudomonadota</taxon>
        <taxon>Gammaproteobacteria</taxon>
        <taxon>Chromatiales</taxon>
        <taxon>Sedimenticolaceae</taxon>
        <taxon>Candidatus Thiodiazotropha</taxon>
    </lineage>
</organism>
<evidence type="ECO:0000256" key="7">
    <source>
        <dbReference type="ARBA" id="ARBA00023204"/>
    </source>
</evidence>
<keyword evidence="3 10" id="KW-0808">Transferase</keyword>
<dbReference type="SMART" id="SM00342">
    <property type="entry name" value="HTH_ARAC"/>
    <property type="match status" value="1"/>
</dbReference>
<evidence type="ECO:0000256" key="6">
    <source>
        <dbReference type="ARBA" id="ARBA00023163"/>
    </source>
</evidence>
<dbReference type="InterPro" id="IPR014048">
    <property type="entry name" value="MethylDNA_cys_MeTrfase_DNA-bd"/>
</dbReference>
<dbReference type="InterPro" id="IPR036388">
    <property type="entry name" value="WH-like_DNA-bd_sf"/>
</dbReference>
<sequence length="293" mass="32693">MTTNKRPQQQHHYTVIAQAIEYIRANLRRQPTLGEIASAVKLSEYHLQRVFSEWAGISPKRFLQYLTKEYARNSLLTSNDLLSTSLASGLSGPGRLHDLMVTCEAMSPGEIKQQGQGLCIHYGLARSPFGIAMIAWTERGIVGLSFHDLDHPELSHGLQQAWPMAELQRNDLEAGQLINRIFSRNPESARFHLLMKGSNFQIKVWEALLNIGTSQLISYTTMARLAGTPRAHRAAGSALAENRIAFLIPCHRVIRSDGETGIYHWGDSRKLALLAWEAAQRDSLARSGSATPR</sequence>
<accession>A0A1E2UVH0</accession>
<keyword evidence="7" id="KW-0234">DNA repair</keyword>
<feature type="domain" description="HTH araC/xylS-type" evidence="9">
    <location>
        <begin position="17"/>
        <end position="114"/>
    </location>
</feature>
<dbReference type="AlphaFoldDB" id="A0A1E2UVH0"/>
<dbReference type="STRING" id="1818881.A3196_02180"/>
<name>A0A1E2UVH0_9GAMM</name>
<comment type="catalytic activity">
    <reaction evidence="1">
        <text>a 4-O-methyl-thymidine in DNA + L-cysteinyl-[protein] = a thymidine in DNA + S-methyl-L-cysteinyl-[protein]</text>
        <dbReference type="Rhea" id="RHEA:53428"/>
        <dbReference type="Rhea" id="RHEA-COMP:10131"/>
        <dbReference type="Rhea" id="RHEA-COMP:10132"/>
        <dbReference type="Rhea" id="RHEA-COMP:13555"/>
        <dbReference type="Rhea" id="RHEA-COMP:13556"/>
        <dbReference type="ChEBI" id="CHEBI:29950"/>
        <dbReference type="ChEBI" id="CHEBI:82612"/>
        <dbReference type="ChEBI" id="CHEBI:137386"/>
        <dbReference type="ChEBI" id="CHEBI:137387"/>
        <dbReference type="EC" id="2.1.1.63"/>
    </reaction>
</comment>
<dbReference type="PANTHER" id="PTHR10815:SF13">
    <property type="entry name" value="METHYLATED-DNA--PROTEIN-CYSTEINE METHYLTRANSFERASE"/>
    <property type="match status" value="1"/>
</dbReference>
<evidence type="ECO:0000256" key="8">
    <source>
        <dbReference type="ARBA" id="ARBA00049348"/>
    </source>
</evidence>
<dbReference type="Pfam" id="PF01035">
    <property type="entry name" value="DNA_binding_1"/>
    <property type="match status" value="1"/>
</dbReference>
<keyword evidence="2 10" id="KW-0489">Methyltransferase</keyword>
<keyword evidence="6" id="KW-0804">Transcription</keyword>
<dbReference type="PROSITE" id="PS00374">
    <property type="entry name" value="MGMT"/>
    <property type="match status" value="1"/>
</dbReference>
<dbReference type="GO" id="GO:0032259">
    <property type="term" value="P:methylation"/>
    <property type="evidence" value="ECO:0007669"/>
    <property type="project" value="UniProtKB-KW"/>
</dbReference>
<reference evidence="10 11" key="1">
    <citation type="submission" date="2016-03" db="EMBL/GenBank/DDBJ databases">
        <title>Chemosynthetic sulphur-oxidizing symbionts of marine invertebrate animals are capable of nitrogen fixation.</title>
        <authorList>
            <person name="Petersen J.M."/>
            <person name="Kemper A."/>
            <person name="Gruber-Vodicka H."/>
            <person name="Cardini U."/>
            <person name="Geest Mvander."/>
            <person name="Kleiner M."/>
            <person name="Bulgheresi S."/>
            <person name="Fussmann M."/>
            <person name="Herbold C."/>
            <person name="Seah B.K.B."/>
            <person name="Antony C.Paul."/>
            <person name="Liu D."/>
            <person name="Belitz A."/>
            <person name="Weber M."/>
        </authorList>
    </citation>
    <scope>NUCLEOTIDE SEQUENCE [LARGE SCALE GENOMIC DNA]</scope>
    <source>
        <strain evidence="10">G_D</strain>
    </source>
</reference>
<dbReference type="Pfam" id="PF12833">
    <property type="entry name" value="HTH_18"/>
    <property type="match status" value="1"/>
</dbReference>
<dbReference type="Proteomes" id="UP000094849">
    <property type="component" value="Unassembled WGS sequence"/>
</dbReference>
<dbReference type="Gene3D" id="1.10.10.10">
    <property type="entry name" value="Winged helix-like DNA-binding domain superfamily/Winged helix DNA-binding domain"/>
    <property type="match status" value="1"/>
</dbReference>
<dbReference type="InterPro" id="IPR018060">
    <property type="entry name" value="HTH_AraC"/>
</dbReference>
<dbReference type="OrthoDB" id="9811249at2"/>
<dbReference type="GO" id="GO:0003908">
    <property type="term" value="F:methylated-DNA-[protein]-cysteine S-methyltransferase activity"/>
    <property type="evidence" value="ECO:0007669"/>
    <property type="project" value="UniProtKB-EC"/>
</dbReference>
<dbReference type="Gene3D" id="1.10.10.60">
    <property type="entry name" value="Homeodomain-like"/>
    <property type="match status" value="1"/>
</dbReference>
<gene>
    <name evidence="10" type="ORF">A3196_02180</name>
</gene>
<dbReference type="NCBIfam" id="TIGR00589">
    <property type="entry name" value="ogt"/>
    <property type="match status" value="1"/>
</dbReference>
<dbReference type="GO" id="GO:0043565">
    <property type="term" value="F:sequence-specific DNA binding"/>
    <property type="evidence" value="ECO:0007669"/>
    <property type="project" value="InterPro"/>
</dbReference>
<evidence type="ECO:0000313" key="10">
    <source>
        <dbReference type="EMBL" id="ODB98434.1"/>
    </source>
</evidence>
<evidence type="ECO:0000256" key="1">
    <source>
        <dbReference type="ARBA" id="ARBA00001286"/>
    </source>
</evidence>
<dbReference type="Gene3D" id="3.30.160.70">
    <property type="entry name" value="Methylated DNA-protein cysteine methyltransferase domain"/>
    <property type="match status" value="1"/>
</dbReference>
<dbReference type="InterPro" id="IPR001497">
    <property type="entry name" value="MethylDNA_cys_MeTrfase_AS"/>
</dbReference>
<comment type="catalytic activity">
    <reaction evidence="8">
        <text>a 6-O-methyl-2'-deoxyguanosine in DNA + L-cysteinyl-[protein] = S-methyl-L-cysteinyl-[protein] + a 2'-deoxyguanosine in DNA</text>
        <dbReference type="Rhea" id="RHEA:24000"/>
        <dbReference type="Rhea" id="RHEA-COMP:10131"/>
        <dbReference type="Rhea" id="RHEA-COMP:10132"/>
        <dbReference type="Rhea" id="RHEA-COMP:11367"/>
        <dbReference type="Rhea" id="RHEA-COMP:11368"/>
        <dbReference type="ChEBI" id="CHEBI:29950"/>
        <dbReference type="ChEBI" id="CHEBI:82612"/>
        <dbReference type="ChEBI" id="CHEBI:85445"/>
        <dbReference type="ChEBI" id="CHEBI:85448"/>
        <dbReference type="EC" id="2.1.1.63"/>
    </reaction>
</comment>
<comment type="caution">
    <text evidence="10">The sequence shown here is derived from an EMBL/GenBank/DDBJ whole genome shotgun (WGS) entry which is preliminary data.</text>
</comment>
<dbReference type="SUPFAM" id="SSF46767">
    <property type="entry name" value="Methylated DNA-protein cysteine methyltransferase, C-terminal domain"/>
    <property type="match status" value="1"/>
</dbReference>
<dbReference type="GO" id="GO:0003700">
    <property type="term" value="F:DNA-binding transcription factor activity"/>
    <property type="evidence" value="ECO:0007669"/>
    <property type="project" value="InterPro"/>
</dbReference>
<dbReference type="SUPFAM" id="SSF46689">
    <property type="entry name" value="Homeodomain-like"/>
    <property type="match status" value="1"/>
</dbReference>
<evidence type="ECO:0000256" key="2">
    <source>
        <dbReference type="ARBA" id="ARBA00022603"/>
    </source>
</evidence>
<dbReference type="PANTHER" id="PTHR10815">
    <property type="entry name" value="METHYLATED-DNA--PROTEIN-CYSTEINE METHYLTRANSFERASE"/>
    <property type="match status" value="1"/>
</dbReference>
<evidence type="ECO:0000256" key="5">
    <source>
        <dbReference type="ARBA" id="ARBA00023015"/>
    </source>
</evidence>
<dbReference type="PROSITE" id="PS01124">
    <property type="entry name" value="HTH_ARAC_FAMILY_2"/>
    <property type="match status" value="1"/>
</dbReference>
<evidence type="ECO:0000259" key="9">
    <source>
        <dbReference type="PROSITE" id="PS01124"/>
    </source>
</evidence>
<evidence type="ECO:0000313" key="11">
    <source>
        <dbReference type="Proteomes" id="UP000094849"/>
    </source>
</evidence>
<proteinExistence type="predicted"/>
<evidence type="ECO:0000256" key="4">
    <source>
        <dbReference type="ARBA" id="ARBA00022763"/>
    </source>
</evidence>
<dbReference type="CDD" id="cd06445">
    <property type="entry name" value="ATase"/>
    <property type="match status" value="1"/>
</dbReference>
<dbReference type="InterPro" id="IPR036631">
    <property type="entry name" value="MGMT_N_sf"/>
</dbReference>
<evidence type="ECO:0000256" key="3">
    <source>
        <dbReference type="ARBA" id="ARBA00022679"/>
    </source>
</evidence>
<keyword evidence="4" id="KW-0227">DNA damage</keyword>
<dbReference type="EMBL" id="LVJZ01000003">
    <property type="protein sequence ID" value="ODB98434.1"/>
    <property type="molecule type" value="Genomic_DNA"/>
</dbReference>
<dbReference type="InterPro" id="IPR009057">
    <property type="entry name" value="Homeodomain-like_sf"/>
</dbReference>
<dbReference type="InterPro" id="IPR036217">
    <property type="entry name" value="MethylDNA_cys_MeTrfase_DNAb"/>
</dbReference>
<keyword evidence="11" id="KW-1185">Reference proteome</keyword>
<protein>
    <submittedName>
        <fullName evidence="10">6-O-methylguanine DNA methyltransferase</fullName>
    </submittedName>
</protein>
<dbReference type="SUPFAM" id="SSF53155">
    <property type="entry name" value="Methylated DNA-protein cysteine methyltransferase domain"/>
    <property type="match status" value="1"/>
</dbReference>
<dbReference type="GO" id="GO:0006281">
    <property type="term" value="P:DNA repair"/>
    <property type="evidence" value="ECO:0007669"/>
    <property type="project" value="UniProtKB-KW"/>
</dbReference>